<comment type="similarity">
    <text evidence="1 3">Belongs to the short-chain dehydrogenases/reductases (SDR) family.</text>
</comment>
<dbReference type="KEGG" id="snan:I6N98_12625"/>
<keyword evidence="2" id="KW-0560">Oxidoreductase</keyword>
<protein>
    <submittedName>
        <fullName evidence="4">SDR family oxidoreductase</fullName>
    </submittedName>
</protein>
<dbReference type="PRINTS" id="PR00081">
    <property type="entry name" value="GDHRDH"/>
</dbReference>
<dbReference type="GO" id="GO:0016020">
    <property type="term" value="C:membrane"/>
    <property type="evidence" value="ECO:0007669"/>
    <property type="project" value="TreeGrafter"/>
</dbReference>
<dbReference type="Proteomes" id="UP000596063">
    <property type="component" value="Chromosome"/>
</dbReference>
<organism evidence="4 5">
    <name type="scientific">Spongiibacter nanhainus</name>
    <dbReference type="NCBI Taxonomy" id="2794344"/>
    <lineage>
        <taxon>Bacteria</taxon>
        <taxon>Pseudomonadati</taxon>
        <taxon>Pseudomonadota</taxon>
        <taxon>Gammaproteobacteria</taxon>
        <taxon>Cellvibrionales</taxon>
        <taxon>Spongiibacteraceae</taxon>
        <taxon>Spongiibacter</taxon>
    </lineage>
</organism>
<dbReference type="PRINTS" id="PR00080">
    <property type="entry name" value="SDRFAMILY"/>
</dbReference>
<dbReference type="AlphaFoldDB" id="A0A7T4QYU6"/>
<evidence type="ECO:0000256" key="2">
    <source>
        <dbReference type="ARBA" id="ARBA00023002"/>
    </source>
</evidence>
<accession>A0A7T4QYU6</accession>
<proteinExistence type="inferred from homology"/>
<dbReference type="PANTHER" id="PTHR44196:SF1">
    <property type="entry name" value="DEHYDROGENASE_REDUCTASE SDR FAMILY MEMBER 7B"/>
    <property type="match status" value="1"/>
</dbReference>
<dbReference type="InterPro" id="IPR002347">
    <property type="entry name" value="SDR_fam"/>
</dbReference>
<evidence type="ECO:0000313" key="4">
    <source>
        <dbReference type="EMBL" id="QQD17204.1"/>
    </source>
</evidence>
<keyword evidence="5" id="KW-1185">Reference proteome</keyword>
<name>A0A7T4QYU6_9GAMM</name>
<reference evidence="4 5" key="1">
    <citation type="submission" date="2020-12" db="EMBL/GenBank/DDBJ databases">
        <authorList>
            <person name="Shan Y."/>
        </authorList>
    </citation>
    <scope>NUCLEOTIDE SEQUENCE [LARGE SCALE GENOMIC DNA]</scope>
    <source>
        <strain evidence="5">csc3.9</strain>
    </source>
</reference>
<dbReference type="EMBL" id="CP066167">
    <property type="protein sequence ID" value="QQD17204.1"/>
    <property type="molecule type" value="Genomic_DNA"/>
</dbReference>
<dbReference type="InterPro" id="IPR036291">
    <property type="entry name" value="NAD(P)-bd_dom_sf"/>
</dbReference>
<dbReference type="RefSeq" id="WP_198568706.1">
    <property type="nucleotide sequence ID" value="NZ_CP066167.1"/>
</dbReference>
<dbReference type="GO" id="GO:0016491">
    <property type="term" value="F:oxidoreductase activity"/>
    <property type="evidence" value="ECO:0007669"/>
    <property type="project" value="UniProtKB-KW"/>
</dbReference>
<evidence type="ECO:0000256" key="1">
    <source>
        <dbReference type="ARBA" id="ARBA00006484"/>
    </source>
</evidence>
<dbReference type="CDD" id="cd05233">
    <property type="entry name" value="SDR_c"/>
    <property type="match status" value="1"/>
</dbReference>
<dbReference type="SUPFAM" id="SSF51735">
    <property type="entry name" value="NAD(P)-binding Rossmann-fold domains"/>
    <property type="match status" value="1"/>
</dbReference>
<dbReference type="Pfam" id="PF00106">
    <property type="entry name" value="adh_short"/>
    <property type="match status" value="1"/>
</dbReference>
<evidence type="ECO:0000313" key="5">
    <source>
        <dbReference type="Proteomes" id="UP000596063"/>
    </source>
</evidence>
<evidence type="ECO:0000256" key="3">
    <source>
        <dbReference type="RuleBase" id="RU000363"/>
    </source>
</evidence>
<dbReference type="PANTHER" id="PTHR44196">
    <property type="entry name" value="DEHYDROGENASE/REDUCTASE SDR FAMILY MEMBER 7B"/>
    <property type="match status" value="1"/>
</dbReference>
<dbReference type="Gene3D" id="3.40.50.720">
    <property type="entry name" value="NAD(P)-binding Rossmann-like Domain"/>
    <property type="match status" value="1"/>
</dbReference>
<gene>
    <name evidence="4" type="ORF">I6N98_12625</name>
</gene>
<sequence length="244" mass="25916">MTKTMVITGAGVGLGRALAKRFAQDGDQVVLLGRTKSKLDAVVDSIGDRATALACDVSSADSVRETFAAIKSQFGKVDVLINNAAVFEPYKIVDAKDEQIISAVMTNLAGAMFCARAAIPLMEKGSHIINVTSESVGMPFPHLSVYRSSKAGLEQFTGALAQELEPEGIRVTNVRAGQMYEEGKSWDVDPEARAAFGKAAIAAGINLLERPLSQFESVTQVFRNVIDLPADLHIGSVGLGARHP</sequence>